<comment type="caution">
    <text evidence="2">The sequence shown here is derived from an EMBL/GenBank/DDBJ whole genome shotgun (WGS) entry which is preliminary data.</text>
</comment>
<name>A0A5D3AUK2_9TREE</name>
<feature type="compositionally biased region" description="Low complexity" evidence="1">
    <location>
        <begin position="65"/>
        <end position="82"/>
    </location>
</feature>
<proteinExistence type="predicted"/>
<accession>A0A5D3AUK2</accession>
<dbReference type="EMBL" id="NIDF01000059">
    <property type="protein sequence ID" value="TYJ54512.1"/>
    <property type="molecule type" value="Genomic_DNA"/>
</dbReference>
<feature type="compositionally biased region" description="Polar residues" evidence="1">
    <location>
        <begin position="55"/>
        <end position="64"/>
    </location>
</feature>
<organism evidence="2 3">
    <name type="scientific">Cryptococcus floricola</name>
    <dbReference type="NCBI Taxonomy" id="2591691"/>
    <lineage>
        <taxon>Eukaryota</taxon>
        <taxon>Fungi</taxon>
        <taxon>Dikarya</taxon>
        <taxon>Basidiomycota</taxon>
        <taxon>Agaricomycotina</taxon>
        <taxon>Tremellomycetes</taxon>
        <taxon>Tremellales</taxon>
        <taxon>Cryptococcaceae</taxon>
        <taxon>Cryptococcus</taxon>
    </lineage>
</organism>
<dbReference type="AlphaFoldDB" id="A0A5D3AUK2"/>
<dbReference type="Proteomes" id="UP000322245">
    <property type="component" value="Unassembled WGS sequence"/>
</dbReference>
<evidence type="ECO:0000256" key="1">
    <source>
        <dbReference type="SAM" id="MobiDB-lite"/>
    </source>
</evidence>
<evidence type="ECO:0000313" key="3">
    <source>
        <dbReference type="Proteomes" id="UP000322245"/>
    </source>
</evidence>
<feature type="compositionally biased region" description="Low complexity" evidence="1">
    <location>
        <begin position="1"/>
        <end position="17"/>
    </location>
</feature>
<gene>
    <name evidence="2" type="ORF">B9479_004836</name>
</gene>
<protein>
    <submittedName>
        <fullName evidence="2">Uncharacterized protein</fullName>
    </submittedName>
</protein>
<feature type="region of interest" description="Disordered" evidence="1">
    <location>
        <begin position="1"/>
        <end position="107"/>
    </location>
</feature>
<reference evidence="2 3" key="1">
    <citation type="submission" date="2017-05" db="EMBL/GenBank/DDBJ databases">
        <title>The Genome Sequence of Tsuchiyaea wingfieldii DSM 27421.</title>
        <authorList>
            <person name="Cuomo C."/>
            <person name="Passer A."/>
            <person name="Billmyre B."/>
            <person name="Heitman J."/>
        </authorList>
    </citation>
    <scope>NUCLEOTIDE SEQUENCE [LARGE SCALE GENOMIC DNA]</scope>
    <source>
        <strain evidence="2 3">DSM 27421</strain>
    </source>
</reference>
<evidence type="ECO:0000313" key="2">
    <source>
        <dbReference type="EMBL" id="TYJ54512.1"/>
    </source>
</evidence>
<sequence>MSEDQTTASNTNTRATTPSQQSAPDPGPSRTYTTIPDTFTVSDVYVRNPDGDGSPHQSTPNMSEDQTQTQTNASNTNANDTTPSQQNTPSEQRTSNPGPSDIYTNSYFTYDGPPRIYTGSYFTYDGPSRIYTAVEEDWTVSKSGLYVPDGSGTGRLVAMNSLPPDHASRRGDEFYMVDADGVMVRVERAGTTRAT</sequence>
<keyword evidence="3" id="KW-1185">Reference proteome</keyword>
<feature type="compositionally biased region" description="Polar residues" evidence="1">
    <location>
        <begin position="83"/>
        <end position="107"/>
    </location>
</feature>
<feature type="compositionally biased region" description="Polar residues" evidence="1">
    <location>
        <begin position="30"/>
        <end position="41"/>
    </location>
</feature>